<keyword evidence="2" id="KW-0812">Transmembrane</keyword>
<dbReference type="PhylomeDB" id="B3P6S0"/>
<dbReference type="EMBL" id="CH954182">
    <property type="protein sequence ID" value="EDV53740.1"/>
    <property type="molecule type" value="Genomic_DNA"/>
</dbReference>
<keyword evidence="2" id="KW-1133">Transmembrane helix</keyword>
<protein>
    <submittedName>
        <fullName evidence="3">GG12289</fullName>
    </submittedName>
</protein>
<name>B3P6S0_DROER</name>
<evidence type="ECO:0000256" key="1">
    <source>
        <dbReference type="SAM" id="MobiDB-lite"/>
    </source>
</evidence>
<dbReference type="OMA" id="PCINIDH"/>
<feature type="region of interest" description="Disordered" evidence="1">
    <location>
        <begin position="742"/>
        <end position="768"/>
    </location>
</feature>
<feature type="region of interest" description="Disordered" evidence="1">
    <location>
        <begin position="501"/>
        <end position="526"/>
    </location>
</feature>
<dbReference type="HOGENOM" id="CLU_247846_0_0_1"/>
<evidence type="ECO:0000256" key="2">
    <source>
        <dbReference type="SAM" id="Phobius"/>
    </source>
</evidence>
<dbReference type="OrthoDB" id="8057520at2759"/>
<keyword evidence="4" id="KW-1185">Reference proteome</keyword>
<reference evidence="3 4" key="1">
    <citation type="journal article" date="2007" name="Nature">
        <title>Evolution of genes and genomes on the Drosophila phylogeny.</title>
        <authorList>
            <consortium name="Drosophila 12 Genomes Consortium"/>
            <person name="Clark A.G."/>
            <person name="Eisen M.B."/>
            <person name="Smith D.R."/>
            <person name="Bergman C.M."/>
            <person name="Oliver B."/>
            <person name="Markow T.A."/>
            <person name="Kaufman T.C."/>
            <person name="Kellis M."/>
            <person name="Gelbart W."/>
            <person name="Iyer V.N."/>
            <person name="Pollard D.A."/>
            <person name="Sackton T.B."/>
            <person name="Larracuente A.M."/>
            <person name="Singh N.D."/>
            <person name="Abad J.P."/>
            <person name="Abt D.N."/>
            <person name="Adryan B."/>
            <person name="Aguade M."/>
            <person name="Akashi H."/>
            <person name="Anderson W.W."/>
            <person name="Aquadro C.F."/>
            <person name="Ardell D.H."/>
            <person name="Arguello R."/>
            <person name="Artieri C.G."/>
            <person name="Barbash D.A."/>
            <person name="Barker D."/>
            <person name="Barsanti P."/>
            <person name="Batterham P."/>
            <person name="Batzoglou S."/>
            <person name="Begun D."/>
            <person name="Bhutkar A."/>
            <person name="Blanco E."/>
            <person name="Bosak S.A."/>
            <person name="Bradley R.K."/>
            <person name="Brand A.D."/>
            <person name="Brent M.R."/>
            <person name="Brooks A.N."/>
            <person name="Brown R.H."/>
            <person name="Butlin R.K."/>
            <person name="Caggese C."/>
            <person name="Calvi B.R."/>
            <person name="Bernardo de Carvalho A."/>
            <person name="Caspi A."/>
            <person name="Castrezana S."/>
            <person name="Celniker S.E."/>
            <person name="Chang J.L."/>
            <person name="Chapple C."/>
            <person name="Chatterji S."/>
            <person name="Chinwalla A."/>
            <person name="Civetta A."/>
            <person name="Clifton S.W."/>
            <person name="Comeron J.M."/>
            <person name="Costello J.C."/>
            <person name="Coyne J.A."/>
            <person name="Daub J."/>
            <person name="David R.G."/>
            <person name="Delcher A.L."/>
            <person name="Delehaunty K."/>
            <person name="Do C.B."/>
            <person name="Ebling H."/>
            <person name="Edwards K."/>
            <person name="Eickbush T."/>
            <person name="Evans J.D."/>
            <person name="Filipski A."/>
            <person name="Findeiss S."/>
            <person name="Freyhult E."/>
            <person name="Fulton L."/>
            <person name="Fulton R."/>
            <person name="Garcia A.C."/>
            <person name="Gardiner A."/>
            <person name="Garfield D.A."/>
            <person name="Garvin B.E."/>
            <person name="Gibson G."/>
            <person name="Gilbert D."/>
            <person name="Gnerre S."/>
            <person name="Godfrey J."/>
            <person name="Good R."/>
            <person name="Gotea V."/>
            <person name="Gravely B."/>
            <person name="Greenberg A.J."/>
            <person name="Griffiths-Jones S."/>
            <person name="Gross S."/>
            <person name="Guigo R."/>
            <person name="Gustafson E.A."/>
            <person name="Haerty W."/>
            <person name="Hahn M.W."/>
            <person name="Halligan D.L."/>
            <person name="Halpern A.L."/>
            <person name="Halter G.M."/>
            <person name="Han M.V."/>
            <person name="Heger A."/>
            <person name="Hillier L."/>
            <person name="Hinrichs A.S."/>
            <person name="Holmes I."/>
            <person name="Hoskins R.A."/>
            <person name="Hubisz M.J."/>
            <person name="Hultmark D."/>
            <person name="Huntley M.A."/>
            <person name="Jaffe D.B."/>
            <person name="Jagadeeshan S."/>
            <person name="Jeck W.R."/>
            <person name="Johnson J."/>
            <person name="Jones C.D."/>
            <person name="Jordan W.C."/>
            <person name="Karpen G.H."/>
            <person name="Kataoka E."/>
            <person name="Keightley P.D."/>
            <person name="Kheradpour P."/>
            <person name="Kirkness E.F."/>
            <person name="Koerich L.B."/>
            <person name="Kristiansen K."/>
            <person name="Kudrna D."/>
            <person name="Kulathinal R.J."/>
            <person name="Kumar S."/>
            <person name="Kwok R."/>
            <person name="Lander E."/>
            <person name="Langley C.H."/>
            <person name="Lapoint R."/>
            <person name="Lazzaro B.P."/>
            <person name="Lee S.J."/>
            <person name="Levesque L."/>
            <person name="Li R."/>
            <person name="Lin C.F."/>
            <person name="Lin M.F."/>
            <person name="Lindblad-Toh K."/>
            <person name="Llopart A."/>
            <person name="Long M."/>
            <person name="Low L."/>
            <person name="Lozovsky E."/>
            <person name="Lu J."/>
            <person name="Luo M."/>
            <person name="Machado C.A."/>
            <person name="Makalowski W."/>
            <person name="Marzo M."/>
            <person name="Matsuda M."/>
            <person name="Matzkin L."/>
            <person name="McAllister B."/>
            <person name="McBride C.S."/>
            <person name="McKernan B."/>
            <person name="McKernan K."/>
            <person name="Mendez-Lago M."/>
            <person name="Minx P."/>
            <person name="Mollenhauer M.U."/>
            <person name="Montooth K."/>
            <person name="Mount S.M."/>
            <person name="Mu X."/>
            <person name="Myers E."/>
            <person name="Negre B."/>
            <person name="Newfeld S."/>
            <person name="Nielsen R."/>
            <person name="Noor M.A."/>
            <person name="O'Grady P."/>
            <person name="Pachter L."/>
            <person name="Papaceit M."/>
            <person name="Parisi M.J."/>
            <person name="Parisi M."/>
            <person name="Parts L."/>
            <person name="Pedersen J.S."/>
            <person name="Pesole G."/>
            <person name="Phillippy A.M."/>
            <person name="Ponting C.P."/>
            <person name="Pop M."/>
            <person name="Porcelli D."/>
            <person name="Powell J.R."/>
            <person name="Prohaska S."/>
            <person name="Pruitt K."/>
            <person name="Puig M."/>
            <person name="Quesneville H."/>
            <person name="Ram K.R."/>
            <person name="Rand D."/>
            <person name="Rasmussen M.D."/>
            <person name="Reed L.K."/>
            <person name="Reenan R."/>
            <person name="Reily A."/>
            <person name="Remington K.A."/>
            <person name="Rieger T.T."/>
            <person name="Ritchie M.G."/>
            <person name="Robin C."/>
            <person name="Rogers Y.H."/>
            <person name="Rohde C."/>
            <person name="Rozas J."/>
            <person name="Rubenfield M.J."/>
            <person name="Ruiz A."/>
            <person name="Russo S."/>
            <person name="Salzberg S.L."/>
            <person name="Sanchez-Gracia A."/>
            <person name="Saranga D.J."/>
            <person name="Sato H."/>
            <person name="Schaeffer S.W."/>
            <person name="Schatz M.C."/>
            <person name="Schlenke T."/>
            <person name="Schwartz R."/>
            <person name="Segarra C."/>
            <person name="Singh R.S."/>
            <person name="Sirot L."/>
            <person name="Sirota M."/>
            <person name="Sisneros N.B."/>
            <person name="Smith C.D."/>
            <person name="Smith T.F."/>
            <person name="Spieth J."/>
            <person name="Stage D.E."/>
            <person name="Stark A."/>
            <person name="Stephan W."/>
            <person name="Strausberg R.L."/>
            <person name="Strempel S."/>
            <person name="Sturgill D."/>
            <person name="Sutton G."/>
            <person name="Sutton G.G."/>
            <person name="Tao W."/>
            <person name="Teichmann S."/>
            <person name="Tobari Y.N."/>
            <person name="Tomimura Y."/>
            <person name="Tsolas J.M."/>
            <person name="Valente V.L."/>
            <person name="Venter E."/>
            <person name="Venter J.C."/>
            <person name="Vicario S."/>
            <person name="Vieira F.G."/>
            <person name="Vilella A.J."/>
            <person name="Villasante A."/>
            <person name="Walenz B."/>
            <person name="Wang J."/>
            <person name="Wasserman M."/>
            <person name="Watts T."/>
            <person name="Wilson D."/>
            <person name="Wilson R.K."/>
            <person name="Wing R.A."/>
            <person name="Wolfner M.F."/>
            <person name="Wong A."/>
            <person name="Wong G.K."/>
            <person name="Wu C.I."/>
            <person name="Wu G."/>
            <person name="Yamamoto D."/>
            <person name="Yang H.P."/>
            <person name="Yang S.P."/>
            <person name="Yorke J.A."/>
            <person name="Yoshida K."/>
            <person name="Zdobnov E."/>
            <person name="Zhang P."/>
            <person name="Zhang Y."/>
            <person name="Zimin A.V."/>
            <person name="Baldwin J."/>
            <person name="Abdouelleil A."/>
            <person name="Abdulkadir J."/>
            <person name="Abebe A."/>
            <person name="Abera B."/>
            <person name="Abreu J."/>
            <person name="Acer S.C."/>
            <person name="Aftuck L."/>
            <person name="Alexander A."/>
            <person name="An P."/>
            <person name="Anderson E."/>
            <person name="Anderson S."/>
            <person name="Arachi H."/>
            <person name="Azer M."/>
            <person name="Bachantsang P."/>
            <person name="Barry A."/>
            <person name="Bayul T."/>
            <person name="Berlin A."/>
            <person name="Bessette D."/>
            <person name="Bloom T."/>
            <person name="Blye J."/>
            <person name="Boguslavskiy L."/>
            <person name="Bonnet C."/>
            <person name="Boukhgalter B."/>
            <person name="Bourzgui I."/>
            <person name="Brown A."/>
            <person name="Cahill P."/>
            <person name="Channer S."/>
            <person name="Cheshatsang Y."/>
            <person name="Chuda L."/>
            <person name="Citroen M."/>
            <person name="Collymore A."/>
            <person name="Cooke P."/>
            <person name="Costello M."/>
            <person name="D'Aco K."/>
            <person name="Daza R."/>
            <person name="De Haan G."/>
            <person name="DeGray S."/>
            <person name="DeMaso C."/>
            <person name="Dhargay N."/>
            <person name="Dooley K."/>
            <person name="Dooley E."/>
            <person name="Doricent M."/>
            <person name="Dorje P."/>
            <person name="Dorjee K."/>
            <person name="Dupes A."/>
            <person name="Elong R."/>
            <person name="Falk J."/>
            <person name="Farina A."/>
            <person name="Faro S."/>
            <person name="Ferguson D."/>
            <person name="Fisher S."/>
            <person name="Foley C.D."/>
            <person name="Franke A."/>
            <person name="Friedrich D."/>
            <person name="Gadbois L."/>
            <person name="Gearin G."/>
            <person name="Gearin C.R."/>
            <person name="Giannoukos G."/>
            <person name="Goode T."/>
            <person name="Graham J."/>
            <person name="Grandbois E."/>
            <person name="Grewal S."/>
            <person name="Gyaltsen K."/>
            <person name="Hafez N."/>
            <person name="Hagos B."/>
            <person name="Hall J."/>
            <person name="Henson C."/>
            <person name="Hollinger A."/>
            <person name="Honan T."/>
            <person name="Huard M.D."/>
            <person name="Hughes L."/>
            <person name="Hurhula B."/>
            <person name="Husby M.E."/>
            <person name="Kamat A."/>
            <person name="Kanga B."/>
            <person name="Kashin S."/>
            <person name="Khazanovich D."/>
            <person name="Kisner P."/>
            <person name="Lance K."/>
            <person name="Lara M."/>
            <person name="Lee W."/>
            <person name="Lennon N."/>
            <person name="Letendre F."/>
            <person name="LeVine R."/>
            <person name="Lipovsky A."/>
            <person name="Liu X."/>
            <person name="Liu J."/>
            <person name="Liu S."/>
            <person name="Lokyitsang T."/>
            <person name="Lokyitsang Y."/>
            <person name="Lubonja R."/>
            <person name="Lui A."/>
            <person name="MacDonald P."/>
            <person name="Magnisalis V."/>
            <person name="Maru K."/>
            <person name="Matthews C."/>
            <person name="McCusker W."/>
            <person name="McDonough S."/>
            <person name="Mehta T."/>
            <person name="Meldrim J."/>
            <person name="Meneus L."/>
            <person name="Mihai O."/>
            <person name="Mihalev A."/>
            <person name="Mihova T."/>
            <person name="Mittelman R."/>
            <person name="Mlenga V."/>
            <person name="Montmayeur A."/>
            <person name="Mulrain L."/>
            <person name="Navidi A."/>
            <person name="Naylor J."/>
            <person name="Negash T."/>
            <person name="Nguyen T."/>
            <person name="Nguyen N."/>
            <person name="Nicol R."/>
            <person name="Norbu C."/>
            <person name="Norbu N."/>
            <person name="Novod N."/>
            <person name="O'Neill B."/>
            <person name="Osman S."/>
            <person name="Markiewicz E."/>
            <person name="Oyono O.L."/>
            <person name="Patti C."/>
            <person name="Phunkhang P."/>
            <person name="Pierre F."/>
            <person name="Priest M."/>
            <person name="Raghuraman S."/>
            <person name="Rege F."/>
            <person name="Reyes R."/>
            <person name="Rise C."/>
            <person name="Rogov P."/>
            <person name="Ross K."/>
            <person name="Ryan E."/>
            <person name="Settipalli S."/>
            <person name="Shea T."/>
            <person name="Sherpa N."/>
            <person name="Shi L."/>
            <person name="Shih D."/>
            <person name="Sparrow T."/>
            <person name="Spaulding J."/>
            <person name="Stalker J."/>
            <person name="Stange-Thomann N."/>
            <person name="Stavropoulos S."/>
            <person name="Stone C."/>
            <person name="Strader C."/>
            <person name="Tesfaye S."/>
            <person name="Thomson T."/>
            <person name="Thoulutsang Y."/>
            <person name="Thoulutsang D."/>
            <person name="Topham K."/>
            <person name="Topping I."/>
            <person name="Tsamla T."/>
            <person name="Vassiliev H."/>
            <person name="Vo A."/>
            <person name="Wangchuk T."/>
            <person name="Wangdi T."/>
            <person name="Weiand M."/>
            <person name="Wilkinson J."/>
            <person name="Wilson A."/>
            <person name="Yadav S."/>
            <person name="Young G."/>
            <person name="Yu Q."/>
            <person name="Zembek L."/>
            <person name="Zhong D."/>
            <person name="Zimmer A."/>
            <person name="Zwirko Z."/>
            <person name="Jaffe D.B."/>
            <person name="Alvarez P."/>
            <person name="Brockman W."/>
            <person name="Butler J."/>
            <person name="Chin C."/>
            <person name="Gnerre S."/>
            <person name="Grabherr M."/>
            <person name="Kleber M."/>
            <person name="Mauceli E."/>
            <person name="MacCallum I."/>
        </authorList>
    </citation>
    <scope>NUCLEOTIDE SEQUENCE [LARGE SCALE GENOMIC DNA]</scope>
    <source>
        <strain evidence="3 4">TSC#14021-0224.01</strain>
    </source>
</reference>
<evidence type="ECO:0000313" key="3">
    <source>
        <dbReference type="EMBL" id="EDV53740.1"/>
    </source>
</evidence>
<keyword evidence="2" id="KW-0472">Membrane</keyword>
<reference evidence="3 4" key="2">
    <citation type="journal article" date="2008" name="Bioinformatics">
        <title>Assembly reconciliation.</title>
        <authorList>
            <person name="Zimin A.V."/>
            <person name="Smith D.R."/>
            <person name="Sutton G."/>
            <person name="Yorke J.A."/>
        </authorList>
    </citation>
    <scope>NUCLEOTIDE SEQUENCE [LARGE SCALE GENOMIC DNA]</scope>
    <source>
        <strain evidence="3 4">TSC#14021-0224.01</strain>
    </source>
</reference>
<organism evidence="3 4">
    <name type="scientific">Drosophila erecta</name>
    <name type="common">Fruit fly</name>
    <dbReference type="NCBI Taxonomy" id="7220"/>
    <lineage>
        <taxon>Eukaryota</taxon>
        <taxon>Metazoa</taxon>
        <taxon>Ecdysozoa</taxon>
        <taxon>Arthropoda</taxon>
        <taxon>Hexapoda</taxon>
        <taxon>Insecta</taxon>
        <taxon>Pterygota</taxon>
        <taxon>Neoptera</taxon>
        <taxon>Endopterygota</taxon>
        <taxon>Diptera</taxon>
        <taxon>Brachycera</taxon>
        <taxon>Muscomorpha</taxon>
        <taxon>Ephydroidea</taxon>
        <taxon>Drosophilidae</taxon>
        <taxon>Drosophila</taxon>
        <taxon>Sophophora</taxon>
    </lineage>
</organism>
<accession>B3P6S0</accession>
<feature type="transmembrane region" description="Helical" evidence="2">
    <location>
        <begin position="1257"/>
        <end position="1275"/>
    </location>
</feature>
<sequence length="1536" mass="175549">MPDSMNAILIKCPENNTNKSCETQLIVNIHMNPSFDLENTEKFWVVDKVFDPSKGITSKIISPYLIVVSRGEPVVMYPLRFIKSINNEKISMKPLKEVNNNAKLGGSPSCMTNEGQLETNIKGQEMENATRLKRNHFPLYATGKSIISSIFGTKRHKKNIPSRRRDKRINDLQQKDLSSLGLVQVLDTAVTKNYLDSPNNFLNSYKDTQSKELDKHNLLKWHDHYIPKSNSEVFSRKSQMNTQHKENLKSLNIADDADKLFSYENSRNRQQQNNEGKLYTEYEKSEEESVPDYLLYERLAQESRRKKIKENFDKNYVPPRKSMYNSNEFSNREDHESIEYKLPPKSLNDVQGFPYESVENHFPNQKRLSHKMENENYNLITSGDRKTNTYEFPIKRDNNNLRSHSIGDVYDFPHGSKKHHENYKPLLEDNYVAQERKYKKKNFRGYNSQYNKHDFSLEAEKDLYYSRTPVESLSRDMDFPSEIENKKNNFKNPTYSYSDSNGFSHGNPYDNSLSKEKDFESGNENLNLNAPKGNLYSHNFNFDTKLEYPRLPENNVNDFPWTQSNIGDESLDSIVNRHMKQKLPDNFEVKYSFNAPNDLNLDYFKPASSQKYLDFGSKQNINPYLTYSKTNSYETLPYPRSRNLKRMKRDGLQDRHMENGEDSRLDPKYDADLDSLKVLKLKHIDDNGEIPCDTCGGKNKKKDEKPRTIYSSALAEPKSLEGKIENANPKIDEAVPCDTCGGKNKKPGGKPLPGGLPPEVNSLDAESDERRLPDYMIPCESCKTSNRYTEGNLESASCGCVTNSKVCNCESSKLSRALNDSLKEWSYTVFNMNNPVPFLSTKLRVFRRRHNTWWLVVPIVTLDSVSGIFANDNFSAVLTSHIDMIRLEKSTGFSNRNLAVPKENEKAFARKRHAITLKDLQNNIGNSVLLDESNKDVSIREIKNSCNLKVQNEESMKGLASRSIKGLGYLPVSMNALDNCPHKDKTLCLNIREDKVPEFSIKVKIPFRENALVMRNQHMVKISRIITDATTKDALQISIDVINKGFEAQEYTIFVCNCDILKSGSASHTARRLLQPDIGQTVTFLVPLIIVSKKNKKYSCDVMVKASTDYDESDTNLPKPVDPKVGVIAKRTMEIKCHSRCFCVWRCRCHCIGKLETFINYNACERMDPKSEKEAGLVYNCPPGNEPNDVCIKDVCSDRKEEITCKLTCKVIAITLLVLMLLFLLGLLKAILGICITCIGRCGFDTVQPGRTYECTSCIRIFLVNCFFFIIYPFACWCKCFRPKARDLIEASSDWDCISQNDETQKCTCDKNESSCRLHGGQDLQNNLVLAFAPLHENGLFKDEKSDDEESHLFILEVLEESKSSLTKMKMMSPSLQMSQVMDPVQNVEQATESNADVMAAEEFVECLRNSQVAYRTLSSPVGGVVNIPDNFQYCVKGFFVQTINSNFEFMSYHPLSQFVGITEENEVRALAQPRYIHSNEFSRVYADKMEVHKAADLSVVPPMDVPCINIDHGNQLEGSFVKLAAQQEKMKANQT</sequence>
<evidence type="ECO:0000313" key="4">
    <source>
        <dbReference type="Proteomes" id="UP000008711"/>
    </source>
</evidence>
<feature type="transmembrane region" description="Helical" evidence="2">
    <location>
        <begin position="1211"/>
        <end position="1236"/>
    </location>
</feature>
<dbReference type="eggNOG" id="ENOG502SFYJ">
    <property type="taxonomic scope" value="Eukaryota"/>
</dbReference>
<feature type="compositionally biased region" description="Polar residues" evidence="1">
    <location>
        <begin position="501"/>
        <end position="512"/>
    </location>
</feature>
<gene>
    <name evidence="3" type="primary">Dere\GG12289</name>
    <name evidence="3" type="ORF">Dere_GG12289</name>
</gene>
<dbReference type="KEGG" id="der:6555487"/>
<feature type="region of interest" description="Disordered" evidence="1">
    <location>
        <begin position="264"/>
        <end position="284"/>
    </location>
</feature>
<proteinExistence type="predicted"/>
<dbReference type="Proteomes" id="UP000008711">
    <property type="component" value="Unassembled WGS sequence"/>
</dbReference>